<reference evidence="5 6" key="1">
    <citation type="journal article" date="2018" name="Front. Microbiol.">
        <title>Genome-Wide Analysis of Corynespora cassiicola Leaf Fall Disease Putative Effectors.</title>
        <authorList>
            <person name="Lopez D."/>
            <person name="Ribeiro S."/>
            <person name="Label P."/>
            <person name="Fumanal B."/>
            <person name="Venisse J.S."/>
            <person name="Kohler A."/>
            <person name="de Oliveira R.R."/>
            <person name="Labutti K."/>
            <person name="Lipzen A."/>
            <person name="Lail K."/>
            <person name="Bauer D."/>
            <person name="Ohm R.A."/>
            <person name="Barry K.W."/>
            <person name="Spatafora J."/>
            <person name="Grigoriev I.V."/>
            <person name="Martin F.M."/>
            <person name="Pujade-Renaud V."/>
        </authorList>
    </citation>
    <scope>NUCLEOTIDE SEQUENCE [LARGE SCALE GENOMIC DNA]</scope>
    <source>
        <strain evidence="5 6">Philippines</strain>
    </source>
</reference>
<feature type="signal peptide" evidence="3">
    <location>
        <begin position="1"/>
        <end position="21"/>
    </location>
</feature>
<feature type="compositionally biased region" description="Low complexity" evidence="2">
    <location>
        <begin position="322"/>
        <end position="354"/>
    </location>
</feature>
<keyword evidence="1" id="KW-0677">Repeat</keyword>
<feature type="domain" description="WSC" evidence="4">
    <location>
        <begin position="35"/>
        <end position="127"/>
    </location>
</feature>
<dbReference type="EMBL" id="KZ678144">
    <property type="protein sequence ID" value="PSN61363.1"/>
    <property type="molecule type" value="Genomic_DNA"/>
</dbReference>
<dbReference type="PANTHER" id="PTHR45964">
    <property type="entry name" value="WSCD FAMILY MEMBER CG9164"/>
    <property type="match status" value="1"/>
</dbReference>
<dbReference type="OrthoDB" id="2019572at2759"/>
<protein>
    <submittedName>
        <fullName evidence="5">WSC-domain-containing protein</fullName>
    </submittedName>
</protein>
<dbReference type="SMART" id="SM00321">
    <property type="entry name" value="WSC"/>
    <property type="match status" value="2"/>
</dbReference>
<dbReference type="Proteomes" id="UP000240883">
    <property type="component" value="Unassembled WGS sequence"/>
</dbReference>
<evidence type="ECO:0000256" key="3">
    <source>
        <dbReference type="SAM" id="SignalP"/>
    </source>
</evidence>
<keyword evidence="3" id="KW-0732">Signal</keyword>
<organism evidence="5 6">
    <name type="scientific">Corynespora cassiicola Philippines</name>
    <dbReference type="NCBI Taxonomy" id="1448308"/>
    <lineage>
        <taxon>Eukaryota</taxon>
        <taxon>Fungi</taxon>
        <taxon>Dikarya</taxon>
        <taxon>Ascomycota</taxon>
        <taxon>Pezizomycotina</taxon>
        <taxon>Dothideomycetes</taxon>
        <taxon>Pleosporomycetidae</taxon>
        <taxon>Pleosporales</taxon>
        <taxon>Corynesporascaceae</taxon>
        <taxon>Corynespora</taxon>
    </lineage>
</organism>
<feature type="compositionally biased region" description="Polar residues" evidence="2">
    <location>
        <begin position="355"/>
        <end position="377"/>
    </location>
</feature>
<evidence type="ECO:0000256" key="1">
    <source>
        <dbReference type="ARBA" id="ARBA00022737"/>
    </source>
</evidence>
<name>A0A2T2N7H1_CORCC</name>
<proteinExistence type="predicted"/>
<evidence type="ECO:0000313" key="5">
    <source>
        <dbReference type="EMBL" id="PSN61363.1"/>
    </source>
</evidence>
<dbReference type="InterPro" id="IPR051589">
    <property type="entry name" value="Sialate-O-sulfotransferase"/>
</dbReference>
<accession>A0A2T2N7H1</accession>
<evidence type="ECO:0000313" key="6">
    <source>
        <dbReference type="Proteomes" id="UP000240883"/>
    </source>
</evidence>
<gene>
    <name evidence="5" type="ORF">BS50DRAFT_625264</name>
</gene>
<sequence length="529" mass="57668">MSRYILQTAVGAGILTSIALATQVNEAPCYYEFQKFTYESCYEDFRSARALDYSPGLNFSTTTVEKCWAACKSNGYHFAGLEYYGECFCGANIASDKANETDCNFPCNGNQSQVCGGFNRISVYSDPTFPDEVIADADDYESLGCWSEGDNGRALGFNLAEEVNGSALTTDMCLNACGAKGYPYAGTEYGQITIHKSKTQYYPRNLHIIHSEPMDSVQGSECSYPCNGDNKQSCGGQDRLNLYLAKALLSSQPCGYVPAPVSSWSIQSTLSLPSSRTVSPWSFSSINSPTSSSLPYSRVSSSSISSSASYSSFNGGGSVSSLPSPSSSWNSPTPSWSSTQSPSPTRTPFSTFSTKGSSISIPSNTYTAPPYTPTQSSKPPPAPTSSCVCATPAPWAGNKCVGKIPLPCVGCNDVQSQRPNYPYKLFNHKDTSRCKSYKKEEPQSACRDACTSQYQWCLGYADDCKKNRGKPGVEDWQSAKSKCAQQYNDCWKVNGNMRDQGHCKAQNKDPYVTDNWYGWLNGWLNKWGF</sequence>
<dbReference type="PANTHER" id="PTHR45964:SF9">
    <property type="entry name" value="SULFOTRANSFERASE"/>
    <property type="match status" value="1"/>
</dbReference>
<dbReference type="Pfam" id="PF01822">
    <property type="entry name" value="WSC"/>
    <property type="match status" value="2"/>
</dbReference>
<dbReference type="InterPro" id="IPR002889">
    <property type="entry name" value="WSC_carb-bd"/>
</dbReference>
<feature type="chain" id="PRO_5015748712" evidence="3">
    <location>
        <begin position="22"/>
        <end position="529"/>
    </location>
</feature>
<feature type="domain" description="WSC" evidence="4">
    <location>
        <begin position="139"/>
        <end position="246"/>
    </location>
</feature>
<dbReference type="AlphaFoldDB" id="A0A2T2N7H1"/>
<evidence type="ECO:0000256" key="2">
    <source>
        <dbReference type="SAM" id="MobiDB-lite"/>
    </source>
</evidence>
<keyword evidence="6" id="KW-1185">Reference proteome</keyword>
<feature type="region of interest" description="Disordered" evidence="2">
    <location>
        <begin position="322"/>
        <end position="381"/>
    </location>
</feature>
<dbReference type="PROSITE" id="PS51212">
    <property type="entry name" value="WSC"/>
    <property type="match status" value="2"/>
</dbReference>
<dbReference type="STRING" id="1448308.A0A2T2N7H1"/>
<evidence type="ECO:0000259" key="4">
    <source>
        <dbReference type="PROSITE" id="PS51212"/>
    </source>
</evidence>